<organism evidence="3 4">
    <name type="scientific">Jeongeupia chitinilytica</name>
    <dbReference type="NCBI Taxonomy" id="1041641"/>
    <lineage>
        <taxon>Bacteria</taxon>
        <taxon>Pseudomonadati</taxon>
        <taxon>Pseudomonadota</taxon>
        <taxon>Betaproteobacteria</taxon>
        <taxon>Neisseriales</taxon>
        <taxon>Chitinibacteraceae</taxon>
        <taxon>Jeongeupia</taxon>
    </lineage>
</organism>
<dbReference type="EMBL" id="BMYO01000003">
    <property type="protein sequence ID" value="GHD59727.1"/>
    <property type="molecule type" value="Genomic_DNA"/>
</dbReference>
<feature type="coiled-coil region" evidence="1">
    <location>
        <begin position="63"/>
        <end position="90"/>
    </location>
</feature>
<protein>
    <recommendedName>
        <fullName evidence="5">DUF1640 domain-containing protein</fullName>
    </recommendedName>
</protein>
<comment type="caution">
    <text evidence="3">The sequence shown here is derived from an EMBL/GenBank/DDBJ whole genome shotgun (WGS) entry which is preliminary data.</text>
</comment>
<name>A0ABQ3GYC6_9NEIS</name>
<keyword evidence="2" id="KW-0812">Transmembrane</keyword>
<accession>A0ABQ3GYC6</accession>
<keyword evidence="1" id="KW-0175">Coiled coil</keyword>
<keyword evidence="2" id="KW-1133">Transmembrane helix</keyword>
<gene>
    <name evidence="3" type="ORF">GCM10007350_11370</name>
</gene>
<sequence>MSLSIEVITSKLAQELLRMYGLDGFARIFKAEPSADERIKKLAEIQADLHAAVAAVGELRESATKSKKESDQLQFEIARLREDRAAAEDLIKVPEEAFARMLARASAKGRGRGLLEGIVVGLLTGIASSLIVWYFTKN</sequence>
<evidence type="ECO:0008006" key="5">
    <source>
        <dbReference type="Google" id="ProtNLM"/>
    </source>
</evidence>
<evidence type="ECO:0000313" key="4">
    <source>
        <dbReference type="Proteomes" id="UP000604737"/>
    </source>
</evidence>
<reference evidence="4" key="1">
    <citation type="journal article" date="2019" name="Int. J. Syst. Evol. Microbiol.">
        <title>The Global Catalogue of Microorganisms (GCM) 10K type strain sequencing project: providing services to taxonomists for standard genome sequencing and annotation.</title>
        <authorList>
            <consortium name="The Broad Institute Genomics Platform"/>
            <consortium name="The Broad Institute Genome Sequencing Center for Infectious Disease"/>
            <person name="Wu L."/>
            <person name="Ma J."/>
        </authorList>
    </citation>
    <scope>NUCLEOTIDE SEQUENCE [LARGE SCALE GENOMIC DNA]</scope>
    <source>
        <strain evidence="4">KCTC 23701</strain>
    </source>
</reference>
<evidence type="ECO:0000313" key="3">
    <source>
        <dbReference type="EMBL" id="GHD59727.1"/>
    </source>
</evidence>
<keyword evidence="2" id="KW-0472">Membrane</keyword>
<dbReference type="Proteomes" id="UP000604737">
    <property type="component" value="Unassembled WGS sequence"/>
</dbReference>
<evidence type="ECO:0000256" key="2">
    <source>
        <dbReference type="SAM" id="Phobius"/>
    </source>
</evidence>
<proteinExistence type="predicted"/>
<dbReference type="RefSeq" id="WP_189459217.1">
    <property type="nucleotide sequence ID" value="NZ_BMYO01000003.1"/>
</dbReference>
<keyword evidence="4" id="KW-1185">Reference proteome</keyword>
<feature type="transmembrane region" description="Helical" evidence="2">
    <location>
        <begin position="114"/>
        <end position="135"/>
    </location>
</feature>
<evidence type="ECO:0000256" key="1">
    <source>
        <dbReference type="SAM" id="Coils"/>
    </source>
</evidence>